<dbReference type="PANTHER" id="PTHR48006">
    <property type="entry name" value="LEUCINE-RICH REPEAT-CONTAINING PROTEIN DDB_G0281931-RELATED"/>
    <property type="match status" value="1"/>
</dbReference>
<dbReference type="Pfam" id="PF00069">
    <property type="entry name" value="Pkinase"/>
    <property type="match status" value="1"/>
</dbReference>
<evidence type="ECO:0000313" key="11">
    <source>
        <dbReference type="Proteomes" id="UP001497512"/>
    </source>
</evidence>
<protein>
    <recommendedName>
        <fullName evidence="9">Protein kinase domain-containing protein</fullName>
    </recommendedName>
</protein>
<dbReference type="PROSITE" id="PS00108">
    <property type="entry name" value="PROTEIN_KINASE_ST"/>
    <property type="match status" value="1"/>
</dbReference>
<evidence type="ECO:0000313" key="10">
    <source>
        <dbReference type="EMBL" id="CAK9219715.1"/>
    </source>
</evidence>
<keyword evidence="3 7" id="KW-0812">Transmembrane</keyword>
<evidence type="ECO:0000256" key="4">
    <source>
        <dbReference type="ARBA" id="ARBA00022737"/>
    </source>
</evidence>
<evidence type="ECO:0000256" key="3">
    <source>
        <dbReference type="ARBA" id="ARBA00022692"/>
    </source>
</evidence>
<dbReference type="InterPro" id="IPR032675">
    <property type="entry name" value="LRR_dom_sf"/>
</dbReference>
<comment type="subcellular location">
    <subcellularLocation>
        <location evidence="1">Membrane</location>
    </subcellularLocation>
</comment>
<keyword evidence="2" id="KW-0433">Leucine-rich repeat</keyword>
<evidence type="ECO:0000256" key="5">
    <source>
        <dbReference type="ARBA" id="ARBA00022989"/>
    </source>
</evidence>
<dbReference type="PANTHER" id="PTHR48006:SF34">
    <property type="entry name" value="OS08G0203700 PROTEIN"/>
    <property type="match status" value="1"/>
</dbReference>
<gene>
    <name evidence="10" type="ORF">CSSPTR1EN2_LOCUS14784</name>
</gene>
<keyword evidence="5 7" id="KW-1133">Transmembrane helix</keyword>
<dbReference type="InterPro" id="IPR011009">
    <property type="entry name" value="Kinase-like_dom_sf"/>
</dbReference>
<feature type="chain" id="PRO_5045273368" description="Protein kinase domain-containing protein" evidence="8">
    <location>
        <begin position="21"/>
        <end position="634"/>
    </location>
</feature>
<dbReference type="Proteomes" id="UP001497512">
    <property type="component" value="Chromosome 3"/>
</dbReference>
<keyword evidence="8" id="KW-0732">Signal</keyword>
<dbReference type="Gene3D" id="3.30.200.20">
    <property type="entry name" value="Phosphorylase Kinase, domain 1"/>
    <property type="match status" value="1"/>
</dbReference>
<feature type="domain" description="Protein kinase" evidence="9">
    <location>
        <begin position="325"/>
        <end position="602"/>
    </location>
</feature>
<dbReference type="Pfam" id="PF13855">
    <property type="entry name" value="LRR_8"/>
    <property type="match status" value="1"/>
</dbReference>
<keyword evidence="6 7" id="KW-0472">Membrane</keyword>
<evidence type="ECO:0000259" key="9">
    <source>
        <dbReference type="PROSITE" id="PS50011"/>
    </source>
</evidence>
<evidence type="ECO:0000256" key="7">
    <source>
        <dbReference type="SAM" id="Phobius"/>
    </source>
</evidence>
<accession>A0ABP0UE79</accession>
<dbReference type="SUPFAM" id="SSF52058">
    <property type="entry name" value="L domain-like"/>
    <property type="match status" value="1"/>
</dbReference>
<dbReference type="Gene3D" id="3.80.10.10">
    <property type="entry name" value="Ribonuclease Inhibitor"/>
    <property type="match status" value="1"/>
</dbReference>
<dbReference type="SUPFAM" id="SSF56112">
    <property type="entry name" value="Protein kinase-like (PK-like)"/>
    <property type="match status" value="1"/>
</dbReference>
<name>A0ABP0UE79_9BRYO</name>
<evidence type="ECO:0000256" key="6">
    <source>
        <dbReference type="ARBA" id="ARBA00023136"/>
    </source>
</evidence>
<dbReference type="PROSITE" id="PS50011">
    <property type="entry name" value="PROTEIN_KINASE_DOM"/>
    <property type="match status" value="1"/>
</dbReference>
<feature type="transmembrane region" description="Helical" evidence="7">
    <location>
        <begin position="257"/>
        <end position="280"/>
    </location>
</feature>
<reference evidence="10" key="1">
    <citation type="submission" date="2024-02" db="EMBL/GenBank/DDBJ databases">
        <authorList>
            <consortium name="ELIXIR-Norway"/>
            <consortium name="Elixir Norway"/>
        </authorList>
    </citation>
    <scope>NUCLEOTIDE SEQUENCE</scope>
</reference>
<keyword evidence="4" id="KW-0677">Repeat</keyword>
<sequence length="634" mass="70326">MTTRISISLGLLLLLFFISSFFQIHKEYGVAAATLQSDVIAVQQILRAWGEETPSLQQNWNANGSSNLLDPCGAQWVGVSCSPSAVQSQHADYSSITSLQLYNYGIVGSLPSALSKLINLQYLNLSGNPQLRGSLPDEIAQHLTNLIQIDLSHCNLSGPIPTHWDALRNLELMDLSHNGFTGRVPDLLVSLPKLTQLNLSHNQFDLQSLSTTTTHMHSSKRLLLHTSQESDDSSTKLAEDTQSAQAKQQQGKNIVKIVVPVVAAAVVILGLLLCCCLCAYRQKQNNNTSAQSRHLFASADLFDLHQQQMNCVILYEELKTATRNFHPRNKIGEGAFGAMYKGVLQDGTEVSIKQLSLKSRQDKHEFLKEVQVIASVHHPNIVRLLACSLTLSIRYLVYEYMDNKSLAQALFEPAKGMKLEWKSRFNIALGTAQGLAHLHTKMEAHLVHSDIKAINILLDKNLSPKIADLGLARLFQRDADKLHTFVAGARGYVAPEYALQGQLTTKADVFSYGIVLLELVSGRKNMNPKLQKDQQYLLSWAWELHEEDRALELIDPEVRETCDEMQAVLLMRIALLCTQDAPHLRPNMPRIIGMLTNQTPVTEVPIKPSILAIQSFSVGSSRASSATSFVTQEI</sequence>
<dbReference type="EMBL" id="OZ019895">
    <property type="protein sequence ID" value="CAK9219715.1"/>
    <property type="molecule type" value="Genomic_DNA"/>
</dbReference>
<evidence type="ECO:0000256" key="1">
    <source>
        <dbReference type="ARBA" id="ARBA00004370"/>
    </source>
</evidence>
<feature type="signal peptide" evidence="8">
    <location>
        <begin position="1"/>
        <end position="20"/>
    </location>
</feature>
<dbReference type="InterPro" id="IPR000719">
    <property type="entry name" value="Prot_kinase_dom"/>
</dbReference>
<proteinExistence type="predicted"/>
<dbReference type="SMART" id="SM00220">
    <property type="entry name" value="S_TKc"/>
    <property type="match status" value="1"/>
</dbReference>
<keyword evidence="11" id="KW-1185">Reference proteome</keyword>
<organism evidence="10 11">
    <name type="scientific">Sphagnum troendelagicum</name>
    <dbReference type="NCBI Taxonomy" id="128251"/>
    <lineage>
        <taxon>Eukaryota</taxon>
        <taxon>Viridiplantae</taxon>
        <taxon>Streptophyta</taxon>
        <taxon>Embryophyta</taxon>
        <taxon>Bryophyta</taxon>
        <taxon>Sphagnophytina</taxon>
        <taxon>Sphagnopsida</taxon>
        <taxon>Sphagnales</taxon>
        <taxon>Sphagnaceae</taxon>
        <taxon>Sphagnum</taxon>
    </lineage>
</organism>
<dbReference type="InterPro" id="IPR051824">
    <property type="entry name" value="LRR_Rcpt-Like_S/T_Kinase"/>
</dbReference>
<evidence type="ECO:0000256" key="8">
    <source>
        <dbReference type="SAM" id="SignalP"/>
    </source>
</evidence>
<dbReference type="Gene3D" id="1.10.510.10">
    <property type="entry name" value="Transferase(Phosphotransferase) domain 1"/>
    <property type="match status" value="1"/>
</dbReference>
<dbReference type="InterPro" id="IPR008271">
    <property type="entry name" value="Ser/Thr_kinase_AS"/>
</dbReference>
<dbReference type="Pfam" id="PF00560">
    <property type="entry name" value="LRR_1"/>
    <property type="match status" value="2"/>
</dbReference>
<evidence type="ECO:0000256" key="2">
    <source>
        <dbReference type="ARBA" id="ARBA00022614"/>
    </source>
</evidence>
<dbReference type="InterPro" id="IPR001611">
    <property type="entry name" value="Leu-rich_rpt"/>
</dbReference>